<dbReference type="Pfam" id="PF00933">
    <property type="entry name" value="Glyco_hydro_3"/>
    <property type="match status" value="1"/>
</dbReference>
<dbReference type="PANTHER" id="PTHR42721:SF3">
    <property type="entry name" value="BETA-D-XYLOSIDASE 5-RELATED"/>
    <property type="match status" value="1"/>
</dbReference>
<evidence type="ECO:0000313" key="16">
    <source>
        <dbReference type="Proteomes" id="UP001172673"/>
    </source>
</evidence>
<keyword evidence="7" id="KW-0119">Carbohydrate metabolism</keyword>
<dbReference type="SUPFAM" id="SSF52279">
    <property type="entry name" value="Beta-D-glucan exohydrolase, C-terminal domain"/>
    <property type="match status" value="1"/>
</dbReference>
<dbReference type="EC" id="3.2.1.37" evidence="11"/>
<evidence type="ECO:0000259" key="13">
    <source>
        <dbReference type="Pfam" id="PF00933"/>
    </source>
</evidence>
<evidence type="ECO:0000256" key="8">
    <source>
        <dbReference type="ARBA" id="ARBA00023295"/>
    </source>
</evidence>
<evidence type="ECO:0000256" key="11">
    <source>
        <dbReference type="ARBA" id="ARBA00026107"/>
    </source>
</evidence>
<feature type="chain" id="PRO_5041358328" description="xylan 1,4-beta-xylosidase" evidence="12">
    <location>
        <begin position="19"/>
        <end position="769"/>
    </location>
</feature>
<organism evidence="15 16">
    <name type="scientific">Cladophialophora chaetospira</name>
    <dbReference type="NCBI Taxonomy" id="386627"/>
    <lineage>
        <taxon>Eukaryota</taxon>
        <taxon>Fungi</taxon>
        <taxon>Dikarya</taxon>
        <taxon>Ascomycota</taxon>
        <taxon>Pezizomycotina</taxon>
        <taxon>Eurotiomycetes</taxon>
        <taxon>Chaetothyriomycetidae</taxon>
        <taxon>Chaetothyriales</taxon>
        <taxon>Herpotrichiellaceae</taxon>
        <taxon>Cladophialophora</taxon>
    </lineage>
</organism>
<dbReference type="InterPro" id="IPR036962">
    <property type="entry name" value="Glyco_hydro_3_N_sf"/>
</dbReference>
<dbReference type="EMBL" id="JAPDRK010000015">
    <property type="protein sequence ID" value="KAJ9605721.1"/>
    <property type="molecule type" value="Genomic_DNA"/>
</dbReference>
<proteinExistence type="inferred from homology"/>
<dbReference type="InterPro" id="IPR017853">
    <property type="entry name" value="GH"/>
</dbReference>
<comment type="catalytic activity">
    <reaction evidence="10">
        <text>Hydrolysis of (1-&gt;4)-beta-D-xylans, to remove successive D-xylose residues from the non-reducing termini.</text>
        <dbReference type="EC" id="3.2.1.37"/>
    </reaction>
</comment>
<keyword evidence="6" id="KW-0325">Glycoprotein</keyword>
<feature type="domain" description="Glycoside hydrolase family 3 C-terminal" evidence="14">
    <location>
        <begin position="390"/>
        <end position="620"/>
    </location>
</feature>
<dbReference type="GO" id="GO:0009044">
    <property type="term" value="F:xylan 1,4-beta-xylosidase activity"/>
    <property type="evidence" value="ECO:0007669"/>
    <property type="project" value="UniProtKB-EC"/>
</dbReference>
<evidence type="ECO:0000256" key="4">
    <source>
        <dbReference type="ARBA" id="ARBA00022729"/>
    </source>
</evidence>
<sequence>MAATLLGLFALLAVPTVADLFPDCAKGPLANNTVCDTTASVGDRARALVNALHIDEKFNLTGNTSPGVPRLGLYSYQWWQEALHGVASSPGVTFAPKGDYSYATSFPQPILMGAAFDDALINAVATVVSTEARAFNNANRSGLDYWTPNINPYKDPRWGRGQETPGEDPVHLKNYVAALIDGLEGGQNQKYKKVIATCKHFAAYDLEDWGTTDRYNFDAQVNTQELAEYYMQPFQTCARDAKVGSIMCSYNALNGVPTCADPYILQTILREHWNWTGDGQYITSDCDAIQNIYLPHAYTNSREQAVTDALTAGCDLNCGSYYQTHLPIAYDQGLFNQSVIDQALIRLYSALIRLGYFDPASATPYRSLNFKNVSTPASEALALKAAEEGIVLLKNDGILPLSIPSGKKLNIGLLGEWANVTTQLQGNYAGIARFLHAPLYSLQQLSNVNVQYTSTENSIQFPTTGNWQQLLAAPIGNDVVIIADGINDNDESESHDRYDVTWAPGKIDLINQVASQGTPVIILQFGDQLDNSPFLNNPNISAILWGGYPGMAGGDAIVNILTGKTKPAGRLPVTQYPGEYVSQVDMTDMNLRPNTSSGNPGRTYKWYDNAVLPFGYGLHYTNFSVKVAGSSKTTYNISGLVSGCNRSHFKYLDLCPFDSFNVNVTNTGSVASDFVTLGFISGQNGPKPYPIKELAAYQRLFNVAGHSSQTAKLNLTLGSLARRDVNGNQILYPGDYGLLLDVPTQATWNFTLTGSPVTLDQWPQKPAQG</sequence>
<reference evidence="15" key="1">
    <citation type="submission" date="2022-10" db="EMBL/GenBank/DDBJ databases">
        <title>Culturing micro-colonial fungi from biological soil crusts in the Mojave desert and describing Neophaeococcomyces mojavensis, and introducing the new genera and species Taxawa tesnikishii.</title>
        <authorList>
            <person name="Kurbessoian T."/>
            <person name="Stajich J.E."/>
        </authorList>
    </citation>
    <scope>NUCLEOTIDE SEQUENCE</scope>
    <source>
        <strain evidence="15">TK_41</strain>
    </source>
</reference>
<keyword evidence="4 12" id="KW-0732">Signal</keyword>
<dbReference type="InterPro" id="IPR013783">
    <property type="entry name" value="Ig-like_fold"/>
</dbReference>
<keyword evidence="9" id="KW-0624">Polysaccharide degradation</keyword>
<evidence type="ECO:0000256" key="7">
    <source>
        <dbReference type="ARBA" id="ARBA00023277"/>
    </source>
</evidence>
<keyword evidence="16" id="KW-1185">Reference proteome</keyword>
<gene>
    <name evidence="15" type="ORF">H2200_009570</name>
</gene>
<evidence type="ECO:0000313" key="15">
    <source>
        <dbReference type="EMBL" id="KAJ9605721.1"/>
    </source>
</evidence>
<evidence type="ECO:0000259" key="14">
    <source>
        <dbReference type="Pfam" id="PF01915"/>
    </source>
</evidence>
<dbReference type="PANTHER" id="PTHR42721">
    <property type="entry name" value="SUGAR HYDROLASE-RELATED"/>
    <property type="match status" value="1"/>
</dbReference>
<feature type="domain" description="Glycoside hydrolase family 3 N-terminal" evidence="13">
    <location>
        <begin position="103"/>
        <end position="348"/>
    </location>
</feature>
<evidence type="ECO:0000256" key="5">
    <source>
        <dbReference type="ARBA" id="ARBA00022801"/>
    </source>
</evidence>
<comment type="similarity">
    <text evidence="2">Belongs to the glycosyl hydrolase 3 family.</text>
</comment>
<dbReference type="InterPro" id="IPR001764">
    <property type="entry name" value="Glyco_hydro_3_N"/>
</dbReference>
<evidence type="ECO:0000256" key="3">
    <source>
        <dbReference type="ARBA" id="ARBA00022651"/>
    </source>
</evidence>
<dbReference type="SUPFAM" id="SSF51445">
    <property type="entry name" value="(Trans)glycosidases"/>
    <property type="match status" value="1"/>
</dbReference>
<dbReference type="InterPro" id="IPR044993">
    <property type="entry name" value="BXL"/>
</dbReference>
<dbReference type="InterPro" id="IPR002772">
    <property type="entry name" value="Glyco_hydro_3_C"/>
</dbReference>
<evidence type="ECO:0000256" key="6">
    <source>
        <dbReference type="ARBA" id="ARBA00023180"/>
    </source>
</evidence>
<evidence type="ECO:0000256" key="1">
    <source>
        <dbReference type="ARBA" id="ARBA00004851"/>
    </source>
</evidence>
<dbReference type="GO" id="GO:0045493">
    <property type="term" value="P:xylan catabolic process"/>
    <property type="evidence" value="ECO:0007669"/>
    <property type="project" value="UniProtKB-KW"/>
</dbReference>
<protein>
    <recommendedName>
        <fullName evidence="11">xylan 1,4-beta-xylosidase</fullName>
        <ecNumber evidence="11">3.2.1.37</ecNumber>
    </recommendedName>
</protein>
<dbReference type="InterPro" id="IPR036881">
    <property type="entry name" value="Glyco_hydro_3_C_sf"/>
</dbReference>
<dbReference type="GO" id="GO:0046556">
    <property type="term" value="F:alpha-L-arabinofuranosidase activity"/>
    <property type="evidence" value="ECO:0007669"/>
    <property type="project" value="TreeGrafter"/>
</dbReference>
<keyword evidence="3" id="KW-0858">Xylan degradation</keyword>
<dbReference type="AlphaFoldDB" id="A0AA39CEW5"/>
<keyword evidence="5" id="KW-0378">Hydrolase</keyword>
<evidence type="ECO:0000256" key="10">
    <source>
        <dbReference type="ARBA" id="ARBA00024574"/>
    </source>
</evidence>
<dbReference type="Gene3D" id="2.60.40.10">
    <property type="entry name" value="Immunoglobulins"/>
    <property type="match status" value="1"/>
</dbReference>
<evidence type="ECO:0000256" key="12">
    <source>
        <dbReference type="SAM" id="SignalP"/>
    </source>
</evidence>
<accession>A0AA39CEW5</accession>
<name>A0AA39CEW5_9EURO</name>
<dbReference type="Gene3D" id="3.40.50.1700">
    <property type="entry name" value="Glycoside hydrolase family 3 C-terminal domain"/>
    <property type="match status" value="1"/>
</dbReference>
<comment type="pathway">
    <text evidence="1">Glycan degradation; xylan degradation.</text>
</comment>
<keyword evidence="8" id="KW-0326">Glycosidase</keyword>
<comment type="caution">
    <text evidence="15">The sequence shown here is derived from an EMBL/GenBank/DDBJ whole genome shotgun (WGS) entry which is preliminary data.</text>
</comment>
<evidence type="ECO:0000256" key="9">
    <source>
        <dbReference type="ARBA" id="ARBA00023326"/>
    </source>
</evidence>
<dbReference type="Gene3D" id="3.20.20.300">
    <property type="entry name" value="Glycoside hydrolase, family 3, N-terminal domain"/>
    <property type="match status" value="1"/>
</dbReference>
<dbReference type="GO" id="GO:0031222">
    <property type="term" value="P:arabinan catabolic process"/>
    <property type="evidence" value="ECO:0007669"/>
    <property type="project" value="TreeGrafter"/>
</dbReference>
<dbReference type="Proteomes" id="UP001172673">
    <property type="component" value="Unassembled WGS sequence"/>
</dbReference>
<evidence type="ECO:0000256" key="2">
    <source>
        <dbReference type="ARBA" id="ARBA00005336"/>
    </source>
</evidence>
<feature type="signal peptide" evidence="12">
    <location>
        <begin position="1"/>
        <end position="18"/>
    </location>
</feature>
<dbReference type="Pfam" id="PF01915">
    <property type="entry name" value="Glyco_hydro_3_C"/>
    <property type="match status" value="1"/>
</dbReference>